<dbReference type="SUPFAM" id="SSF53474">
    <property type="entry name" value="alpha/beta-Hydrolases"/>
    <property type="match status" value="1"/>
</dbReference>
<gene>
    <name evidence="5" type="ORF">ACFPCY_20335</name>
</gene>
<dbReference type="EMBL" id="JBHSIT010000005">
    <property type="protein sequence ID" value="MFC4909683.1"/>
    <property type="molecule type" value="Genomic_DNA"/>
</dbReference>
<organism evidence="5 6">
    <name type="scientific">Actinomadura gamaensis</name>
    <dbReference type="NCBI Taxonomy" id="1763541"/>
    <lineage>
        <taxon>Bacteria</taxon>
        <taxon>Bacillati</taxon>
        <taxon>Actinomycetota</taxon>
        <taxon>Actinomycetes</taxon>
        <taxon>Streptosporangiales</taxon>
        <taxon>Thermomonosporaceae</taxon>
        <taxon>Actinomadura</taxon>
    </lineage>
</organism>
<comment type="caution">
    <text evidence="5">The sequence shown here is derived from an EMBL/GenBank/DDBJ whole genome shotgun (WGS) entry which is preliminary data.</text>
</comment>
<reference evidence="6" key="1">
    <citation type="journal article" date="2019" name="Int. J. Syst. Evol. Microbiol.">
        <title>The Global Catalogue of Microorganisms (GCM) 10K type strain sequencing project: providing services to taxonomists for standard genome sequencing and annotation.</title>
        <authorList>
            <consortium name="The Broad Institute Genomics Platform"/>
            <consortium name="The Broad Institute Genome Sequencing Center for Infectious Disease"/>
            <person name="Wu L."/>
            <person name="Ma J."/>
        </authorList>
    </citation>
    <scope>NUCLEOTIDE SEQUENCE [LARGE SCALE GENOMIC DNA]</scope>
    <source>
        <strain evidence="6">KLKA75</strain>
    </source>
</reference>
<keyword evidence="3" id="KW-0732">Signal</keyword>
<evidence type="ECO:0000256" key="1">
    <source>
        <dbReference type="ARBA" id="ARBA00005964"/>
    </source>
</evidence>
<dbReference type="Gene3D" id="3.40.50.1820">
    <property type="entry name" value="alpha/beta hydrolase"/>
    <property type="match status" value="1"/>
</dbReference>
<feature type="signal peptide" evidence="3">
    <location>
        <begin position="1"/>
        <end position="28"/>
    </location>
</feature>
<evidence type="ECO:0000256" key="2">
    <source>
        <dbReference type="ARBA" id="ARBA00022801"/>
    </source>
</evidence>
<dbReference type="PROSITE" id="PS51257">
    <property type="entry name" value="PROKAR_LIPOPROTEIN"/>
    <property type="match status" value="1"/>
</dbReference>
<evidence type="ECO:0000256" key="3">
    <source>
        <dbReference type="RuleBase" id="RU361235"/>
    </source>
</evidence>
<dbReference type="InterPro" id="IPR029058">
    <property type="entry name" value="AB_hydrolase_fold"/>
</dbReference>
<dbReference type="InterPro" id="IPR002018">
    <property type="entry name" value="CarbesteraseB"/>
</dbReference>
<dbReference type="Pfam" id="PF00135">
    <property type="entry name" value="COesterase"/>
    <property type="match status" value="1"/>
</dbReference>
<dbReference type="InterPro" id="IPR050309">
    <property type="entry name" value="Type-B_Carboxylest/Lipase"/>
</dbReference>
<feature type="domain" description="Carboxylesterase type B" evidence="4">
    <location>
        <begin position="45"/>
        <end position="569"/>
    </location>
</feature>
<protein>
    <recommendedName>
        <fullName evidence="3">Carboxylic ester hydrolase</fullName>
        <ecNumber evidence="3">3.1.1.-</ecNumber>
    </recommendedName>
</protein>
<name>A0ABV9U2D8_9ACTN</name>
<evidence type="ECO:0000259" key="4">
    <source>
        <dbReference type="Pfam" id="PF00135"/>
    </source>
</evidence>
<keyword evidence="2 3" id="KW-0378">Hydrolase</keyword>
<accession>A0ABV9U2D8</accession>
<sequence length="575" mass="59427">MKNHIKFAIAPAAALGVTLVTGCATATAAQAIAAQTTTAQGTASLTVRTDAGTVRGVAHGQAHQFLGVPYAAPPVGALRWKSPRPVKPWTGTRAATASGPACVGPAYNLPAGTTVSEDCLTVNVTTPASAPARPRPVMVFVHGGDFVSGTGGAFDPAEMAARGDVVVVTVNYRLGVFGFFGYPGLPGSGDFGLQDQQAALRWVHRNARAFGGDAANVTLFGQSAGSAAVCAQLTSPAARGMFAKAILQSASCGTLEPRLFPGAPAPDAHDVSPWAPLKTVTARGTTLASKLGCASHKDPVSCLRNASVDALAGPATATDPTFPAFKSPAYGTPTLPADPHRAIEQGRFAHVPVVLGYTRDEGRFVTSSIVNPAIGKVTFTPDVYAELTDAAYGPRAAAVRRAYDPSAYAGDLLPGTPESDRTGIEGALAWAAIETDRATACPMLADAAALSRRVPTYVYEFADRTAPTWLPVPAHFPAGAPHLADLPYLFATTRPALPGADNGPARLTPTQQRLSAQMIGYWTSFAHDGAPRTAPTWPRYRATAPNVQRLTPGGTATAPTTAEAATHKCATWPTH</sequence>
<dbReference type="InterPro" id="IPR019826">
    <property type="entry name" value="Carboxylesterase_B_AS"/>
</dbReference>
<keyword evidence="6" id="KW-1185">Reference proteome</keyword>
<dbReference type="EC" id="3.1.1.-" evidence="3"/>
<proteinExistence type="inferred from homology"/>
<feature type="chain" id="PRO_5044961116" description="Carboxylic ester hydrolase" evidence="3">
    <location>
        <begin position="29"/>
        <end position="575"/>
    </location>
</feature>
<evidence type="ECO:0000313" key="5">
    <source>
        <dbReference type="EMBL" id="MFC4909683.1"/>
    </source>
</evidence>
<dbReference type="Proteomes" id="UP001595872">
    <property type="component" value="Unassembled WGS sequence"/>
</dbReference>
<dbReference type="PROSITE" id="PS00122">
    <property type="entry name" value="CARBOXYLESTERASE_B_1"/>
    <property type="match status" value="1"/>
</dbReference>
<evidence type="ECO:0000313" key="6">
    <source>
        <dbReference type="Proteomes" id="UP001595872"/>
    </source>
</evidence>
<dbReference type="PANTHER" id="PTHR11559">
    <property type="entry name" value="CARBOXYLESTERASE"/>
    <property type="match status" value="1"/>
</dbReference>
<dbReference type="RefSeq" id="WP_378257375.1">
    <property type="nucleotide sequence ID" value="NZ_JBHSIT010000005.1"/>
</dbReference>
<comment type="similarity">
    <text evidence="1 3">Belongs to the type-B carboxylesterase/lipase family.</text>
</comment>